<feature type="compositionally biased region" description="Basic and acidic residues" evidence="3">
    <location>
        <begin position="290"/>
        <end position="307"/>
    </location>
</feature>
<dbReference type="GO" id="GO:0005634">
    <property type="term" value="C:nucleus"/>
    <property type="evidence" value="ECO:0007669"/>
    <property type="project" value="UniProtKB-SubCell"/>
</dbReference>
<reference evidence="7 8" key="1">
    <citation type="journal article" date="2020" name="ISME J.">
        <title>Uncovering the hidden diversity of litter-decomposition mechanisms in mushroom-forming fungi.</title>
        <authorList>
            <person name="Floudas D."/>
            <person name="Bentzer J."/>
            <person name="Ahren D."/>
            <person name="Johansson T."/>
            <person name="Persson P."/>
            <person name="Tunlid A."/>
        </authorList>
    </citation>
    <scope>NUCLEOTIDE SEQUENCE [LARGE SCALE GENOMIC DNA]</scope>
    <source>
        <strain evidence="7 8">CBS 291.85</strain>
    </source>
</reference>
<dbReference type="InterPro" id="IPR004871">
    <property type="entry name" value="RSE1/DDB1/CPSF1_C"/>
</dbReference>
<evidence type="ECO:0000259" key="4">
    <source>
        <dbReference type="Pfam" id="PF03178"/>
    </source>
</evidence>
<dbReference type="GO" id="GO:0003676">
    <property type="term" value="F:nucleic acid binding"/>
    <property type="evidence" value="ECO:0007669"/>
    <property type="project" value="InterPro"/>
</dbReference>
<dbReference type="InterPro" id="IPR058543">
    <property type="entry name" value="Beta-prop_RSE1/DDB1/CPSF1_2nd"/>
</dbReference>
<dbReference type="Proteomes" id="UP000559256">
    <property type="component" value="Unassembled WGS sequence"/>
</dbReference>
<dbReference type="EMBL" id="JAACJM010000036">
    <property type="protein sequence ID" value="KAF5362887.1"/>
    <property type="molecule type" value="Genomic_DNA"/>
</dbReference>
<sequence>MVTRVTATFHPSSSVLSSFKCQLLSRDLEHLVVAKLNSVEVYSIQPDKLRHECSLEIRGKVRSVKAIPFADSHRSNILVLLDHPDPELLFLTYTETEAGSGKLEKIVQEIIQLDERGSRPSEFFTDVLVHPSGKFAVVSVYAGRLKVVTLSDGSYYAHSDVQLPELNILSLAFLPDLSEDHYALGILHVDHQENTVLVARDLTLEDDSAPELSNQVSLRLLPTSIAPKDVPYPEDTHPQIVTFPSDNDNNFLGGILVVGGRRILLYECSTVEEQDTHKGKRKRLDGKKKNRDEKTRNEAKEKEDERMTKKRKARASVEWPWSQVLVCSSIGSKFFIGDSFGRLALLSLIFTNEEAELIIVPLGETSPPTTITYLTNQALFIGSHLGDSQVVQISPRPLSHPDTPTLPIPPEIRSISSDAFDSADSGGTKGKGRAAGNFGDEELVQGKGRVIRTHGRYLSVLQSFTNIAPIHDGALVDLDGSGPHQIITCSGGGNTGSINLVRSGADFEESASVELRDVVGIWPLRDRLRDKSHTLLVASTLQTTHIFRLESNNTLPVLPNSNNTGFITDEPTLFVQNIAEKVDKEYRDGSMIVQVTPKAIRLLQPDEVMNEVTKIDQVDAGTVGAKYGGNNSNTRIVAASVNNSQILAALGHGILASYKVVGGKLERVIANPLDYGTGSEGSTDPIKRRPWFKSEISAVSCTPLNPSKNYAQHVAVAFWHTNQIKIYKLTEVGFAVVAQSPCLPALVRSVMFYNFGTEVDKPLERDYHAYMVAGLADGSLVTLAWVDGEMKDMKVVSLGKYPVSLAPHEIGGRRTIIATGSRSVMVSWEKSRLQYSPVNLKDIVSVQSFNSTHYPSSVILTTPSRVFIGRVKDLGKMHIRSTPLGLDCPRRIAHDPTMKVFGVNCIRTEPVRVGNDPLETSVFRVLDETTFQELAQFTCDTDEQAMSLTLLKYSEDGQPRTFFCVGTVYLRNDEREPKEGRILVFSVFQVSPTNTQLSLVVDEKINGCVYSLVAMSNGTLAAAVNSSVMLFRMGGNEMESFSLQRIVDWNHNYVVMSMAECRNHLVVADQFSSVSLLQTNESGLKTVARDYSPLWPLCVENFNEKKIIGAEHSLNMFTFSTKTVSNRVVLEKDGFYNVGDVVTKFIRGSLVSLDKTSTFKPTHVFLTLSGRIGVVVDVKNNARGDNVAETLTQLQTQMGQTDGAFEAVGNVSHARHRAPRNTKGRSDADESSFGILDGDFLEQYLGLVENSPQVAENIAAAAALDRTVIQGALETLQSMH</sequence>
<dbReference type="Pfam" id="PF23726">
    <property type="entry name" value="Beta-prop_RSE1_2nd"/>
    <property type="match status" value="1"/>
</dbReference>
<comment type="subcellular location">
    <subcellularLocation>
        <location evidence="1">Nucleus</location>
    </subcellularLocation>
</comment>
<dbReference type="InterPro" id="IPR036322">
    <property type="entry name" value="WD40_repeat_dom_sf"/>
</dbReference>
<dbReference type="SUPFAM" id="SSF50978">
    <property type="entry name" value="WD40 repeat-like"/>
    <property type="match status" value="1"/>
</dbReference>
<comment type="caution">
    <text evidence="7">The sequence shown here is derived from an EMBL/GenBank/DDBJ whole genome shotgun (WGS) entry which is preliminary data.</text>
</comment>
<proteinExistence type="predicted"/>
<evidence type="ECO:0000259" key="5">
    <source>
        <dbReference type="Pfam" id="PF10433"/>
    </source>
</evidence>
<keyword evidence="2" id="KW-0539">Nucleus</keyword>
<name>A0A8H5LMP7_9AGAR</name>
<dbReference type="PANTHER" id="PTHR10644">
    <property type="entry name" value="DNA REPAIR/RNA PROCESSING CPSF FAMILY"/>
    <property type="match status" value="1"/>
</dbReference>
<dbReference type="Pfam" id="PF10433">
    <property type="entry name" value="Beta-prop_RSE1_1st"/>
    <property type="match status" value="1"/>
</dbReference>
<evidence type="ECO:0000256" key="1">
    <source>
        <dbReference type="ARBA" id="ARBA00004123"/>
    </source>
</evidence>
<protein>
    <recommendedName>
        <fullName evidence="9">DNA damage-binding protein 1</fullName>
    </recommendedName>
</protein>
<keyword evidence="8" id="KW-1185">Reference proteome</keyword>
<dbReference type="AlphaFoldDB" id="A0A8H5LMP7"/>
<dbReference type="InterPro" id="IPR050358">
    <property type="entry name" value="RSE1/DDB1/CFT1"/>
</dbReference>
<dbReference type="SUPFAM" id="SSF69322">
    <property type="entry name" value="Tricorn protease domain 2"/>
    <property type="match status" value="1"/>
</dbReference>
<evidence type="ECO:0000259" key="6">
    <source>
        <dbReference type="Pfam" id="PF23726"/>
    </source>
</evidence>
<dbReference type="OrthoDB" id="433457at2759"/>
<evidence type="ECO:0000313" key="8">
    <source>
        <dbReference type="Proteomes" id="UP000559256"/>
    </source>
</evidence>
<evidence type="ECO:0000256" key="2">
    <source>
        <dbReference type="ARBA" id="ARBA00023242"/>
    </source>
</evidence>
<organism evidence="7 8">
    <name type="scientific">Tetrapyrgos nigripes</name>
    <dbReference type="NCBI Taxonomy" id="182062"/>
    <lineage>
        <taxon>Eukaryota</taxon>
        <taxon>Fungi</taxon>
        <taxon>Dikarya</taxon>
        <taxon>Basidiomycota</taxon>
        <taxon>Agaricomycotina</taxon>
        <taxon>Agaricomycetes</taxon>
        <taxon>Agaricomycetidae</taxon>
        <taxon>Agaricales</taxon>
        <taxon>Marasmiineae</taxon>
        <taxon>Marasmiaceae</taxon>
        <taxon>Tetrapyrgos</taxon>
    </lineage>
</organism>
<evidence type="ECO:0000256" key="3">
    <source>
        <dbReference type="SAM" id="MobiDB-lite"/>
    </source>
</evidence>
<feature type="domain" description="RSE1/DDB1/CPSF1 first beta-propeller" evidence="5">
    <location>
        <begin position="15"/>
        <end position="397"/>
    </location>
</feature>
<dbReference type="Gene3D" id="2.130.10.10">
    <property type="entry name" value="YVTN repeat-like/Quinoprotein amine dehydrogenase"/>
    <property type="match status" value="3"/>
</dbReference>
<accession>A0A8H5LMP7</accession>
<dbReference type="Gene3D" id="1.10.150.910">
    <property type="match status" value="1"/>
</dbReference>
<feature type="region of interest" description="Disordered" evidence="3">
    <location>
        <begin position="276"/>
        <end position="310"/>
    </location>
</feature>
<feature type="domain" description="RSE1/DDB1/CPSF1 C-terminal" evidence="4">
    <location>
        <begin position="921"/>
        <end position="1245"/>
    </location>
</feature>
<feature type="compositionally biased region" description="Basic residues" evidence="3">
    <location>
        <begin position="278"/>
        <end position="289"/>
    </location>
</feature>
<feature type="domain" description="RSE1/DDB1/CPSF1 second beta-propeller" evidence="6">
    <location>
        <begin position="508"/>
        <end position="870"/>
    </location>
</feature>
<evidence type="ECO:0008006" key="9">
    <source>
        <dbReference type="Google" id="ProtNLM"/>
    </source>
</evidence>
<dbReference type="InterPro" id="IPR015943">
    <property type="entry name" value="WD40/YVTN_repeat-like_dom_sf"/>
</dbReference>
<dbReference type="Pfam" id="PF03178">
    <property type="entry name" value="CPSF_A"/>
    <property type="match status" value="1"/>
</dbReference>
<evidence type="ECO:0000313" key="7">
    <source>
        <dbReference type="EMBL" id="KAF5362887.1"/>
    </source>
</evidence>
<gene>
    <name evidence="7" type="ORF">D9758_007154</name>
</gene>
<dbReference type="InterPro" id="IPR018846">
    <property type="entry name" value="Beta-prop_RSE1/DDB1/CPSF1_1st"/>
</dbReference>